<accession>A0ABU6UIH2</accession>
<protein>
    <submittedName>
        <fullName evidence="1">Uncharacterized protein</fullName>
    </submittedName>
</protein>
<sequence length="140" mass="15341">MGARSEQLLEPLVVLPEISFLIAFVLERGKYFSKNHFLKVHQSEVTSAGSVWYQSFALSSKEKGRAKAFTASSSPPILLVVAQITSKSLMWLMGFSPGLPQNFGRRTDKLYRVPAVTGSNLLSPGPQALVPVVTVVNHVR</sequence>
<keyword evidence="2" id="KW-1185">Reference proteome</keyword>
<reference evidence="1 2" key="1">
    <citation type="journal article" date="2023" name="Plants (Basel)">
        <title>Bridging the Gap: Combining Genomics and Transcriptomics Approaches to Understand Stylosanthes scabra, an Orphan Legume from the Brazilian Caatinga.</title>
        <authorList>
            <person name="Ferreira-Neto J.R.C."/>
            <person name="da Silva M.D."/>
            <person name="Binneck E."/>
            <person name="de Melo N.F."/>
            <person name="da Silva R.H."/>
            <person name="de Melo A.L.T.M."/>
            <person name="Pandolfi V."/>
            <person name="Bustamante F.O."/>
            <person name="Brasileiro-Vidal A.C."/>
            <person name="Benko-Iseppon A.M."/>
        </authorList>
    </citation>
    <scope>NUCLEOTIDE SEQUENCE [LARGE SCALE GENOMIC DNA]</scope>
    <source>
        <tissue evidence="1">Leaves</tissue>
    </source>
</reference>
<organism evidence="1 2">
    <name type="scientific">Stylosanthes scabra</name>
    <dbReference type="NCBI Taxonomy" id="79078"/>
    <lineage>
        <taxon>Eukaryota</taxon>
        <taxon>Viridiplantae</taxon>
        <taxon>Streptophyta</taxon>
        <taxon>Embryophyta</taxon>
        <taxon>Tracheophyta</taxon>
        <taxon>Spermatophyta</taxon>
        <taxon>Magnoliopsida</taxon>
        <taxon>eudicotyledons</taxon>
        <taxon>Gunneridae</taxon>
        <taxon>Pentapetalae</taxon>
        <taxon>rosids</taxon>
        <taxon>fabids</taxon>
        <taxon>Fabales</taxon>
        <taxon>Fabaceae</taxon>
        <taxon>Papilionoideae</taxon>
        <taxon>50 kb inversion clade</taxon>
        <taxon>dalbergioids sensu lato</taxon>
        <taxon>Dalbergieae</taxon>
        <taxon>Pterocarpus clade</taxon>
        <taxon>Stylosanthes</taxon>
    </lineage>
</organism>
<evidence type="ECO:0000313" key="1">
    <source>
        <dbReference type="EMBL" id="MED6160345.1"/>
    </source>
</evidence>
<dbReference type="Proteomes" id="UP001341840">
    <property type="component" value="Unassembled WGS sequence"/>
</dbReference>
<name>A0ABU6UIH2_9FABA</name>
<comment type="caution">
    <text evidence="1">The sequence shown here is derived from an EMBL/GenBank/DDBJ whole genome shotgun (WGS) entry which is preliminary data.</text>
</comment>
<gene>
    <name evidence="1" type="ORF">PIB30_050591</name>
</gene>
<dbReference type="EMBL" id="JASCZI010121178">
    <property type="protein sequence ID" value="MED6160345.1"/>
    <property type="molecule type" value="Genomic_DNA"/>
</dbReference>
<proteinExistence type="predicted"/>
<evidence type="ECO:0000313" key="2">
    <source>
        <dbReference type="Proteomes" id="UP001341840"/>
    </source>
</evidence>